<feature type="chain" id="PRO_5040136413" description="FAD-binding PCMH-type domain-containing protein" evidence="8">
    <location>
        <begin position="25"/>
        <end position="527"/>
    </location>
</feature>
<dbReference type="PANTHER" id="PTHR32448">
    <property type="entry name" value="OS08G0158400 PROTEIN"/>
    <property type="match status" value="1"/>
</dbReference>
<proteinExistence type="inferred from homology"/>
<gene>
    <name evidence="10" type="ORF">NE237_026987</name>
</gene>
<comment type="caution">
    <text evidence="10">The sequence shown here is derived from an EMBL/GenBank/DDBJ whole genome shotgun (WGS) entry which is preliminary data.</text>
</comment>
<sequence length="527" mass="59943">MGSSSSWITSLFLFLLSTISWVTSFSIDENFFQCLQNYSQNSIPISHAFYSPQNSSYSAILQSSIQNLRFLSSTTPKPQFIITPFNESHVQAAVICSRQHGFQIRVRSGGHDYEGLSYVSDVPFIIVDMFNLRSVDVNVDNQTAWVQSGATIGEFYYRIAEKSRNLGFPASVCHTVGVGGLFSGGGHGFLTRKYGLASDNIIDARIIDVNGRILNRESMGEDLFWAIRGAGAAGFGIILSWKIKLVPVPDIVTVFNVNKTIEEGASKLVYQWQYIADKLYEDLFIRIFISTDNANRTINAEFQSMYLGGVDKLLQLMEQSFPELGLQQKDCIQMSGIESVIYFSHLPNDEGLEVLLQRNQPKTFYKIKSDYVKEPISEIVLEGIWERFQKVDIPVMTLTPFGGKMKEISEHETPYPHRVGNIYEIQYKVFSRTEDGATEKRINWIKELYSYMTPYVSKSPRAAYVNYRDLDLGTNKNGHTNHSEAEVWGHKYFKSNFERLVQVKTKVDPTNFFTHEQSIPPLSLFEK</sequence>
<comment type="cofactor">
    <cofactor evidence="1">
        <name>FAD</name>
        <dbReference type="ChEBI" id="CHEBI:57692"/>
    </cofactor>
</comment>
<keyword evidence="7" id="KW-0325">Glycoprotein</keyword>
<dbReference type="SUPFAM" id="SSF56176">
    <property type="entry name" value="FAD-binding/transporter-associated domain-like"/>
    <property type="match status" value="1"/>
</dbReference>
<comment type="similarity">
    <text evidence="2">Belongs to the oxygen-dependent FAD-linked oxidoreductase family.</text>
</comment>
<feature type="signal peptide" evidence="8">
    <location>
        <begin position="1"/>
        <end position="24"/>
    </location>
</feature>
<dbReference type="OrthoDB" id="407275at2759"/>
<dbReference type="Pfam" id="PF08031">
    <property type="entry name" value="BBE"/>
    <property type="match status" value="1"/>
</dbReference>
<keyword evidence="3" id="KW-0285">Flavoprotein</keyword>
<reference evidence="10" key="1">
    <citation type="journal article" date="2023" name="Plant J.">
        <title>The genome of the king protea, Protea cynaroides.</title>
        <authorList>
            <person name="Chang J."/>
            <person name="Duong T.A."/>
            <person name="Schoeman C."/>
            <person name="Ma X."/>
            <person name="Roodt D."/>
            <person name="Barker N."/>
            <person name="Li Z."/>
            <person name="Van de Peer Y."/>
            <person name="Mizrachi E."/>
        </authorList>
    </citation>
    <scope>NUCLEOTIDE SEQUENCE</scope>
    <source>
        <tissue evidence="10">Young leaves</tissue>
    </source>
</reference>
<dbReference type="InterPro" id="IPR016169">
    <property type="entry name" value="FAD-bd_PCMH_sub2"/>
</dbReference>
<dbReference type="InterPro" id="IPR006094">
    <property type="entry name" value="Oxid_FAD_bind_N"/>
</dbReference>
<evidence type="ECO:0000256" key="4">
    <source>
        <dbReference type="ARBA" id="ARBA00022729"/>
    </source>
</evidence>
<evidence type="ECO:0000313" key="10">
    <source>
        <dbReference type="EMBL" id="KAJ4950155.1"/>
    </source>
</evidence>
<evidence type="ECO:0000256" key="5">
    <source>
        <dbReference type="ARBA" id="ARBA00022827"/>
    </source>
</evidence>
<dbReference type="InterPro" id="IPR012951">
    <property type="entry name" value="BBE"/>
</dbReference>
<keyword evidence="4 8" id="KW-0732">Signal</keyword>
<dbReference type="Gene3D" id="3.30.465.10">
    <property type="match status" value="1"/>
</dbReference>
<evidence type="ECO:0000259" key="9">
    <source>
        <dbReference type="PROSITE" id="PS51387"/>
    </source>
</evidence>
<dbReference type="EMBL" id="JAMYWD010000012">
    <property type="protein sequence ID" value="KAJ4950155.1"/>
    <property type="molecule type" value="Genomic_DNA"/>
</dbReference>
<dbReference type="FunFam" id="3.30.43.10:FF:000004">
    <property type="entry name" value="Berberine bridge enzyme-like 15"/>
    <property type="match status" value="1"/>
</dbReference>
<dbReference type="InterPro" id="IPR016167">
    <property type="entry name" value="FAD-bd_PCMH_sub1"/>
</dbReference>
<dbReference type="GO" id="GO:0071949">
    <property type="term" value="F:FAD binding"/>
    <property type="evidence" value="ECO:0007669"/>
    <property type="project" value="InterPro"/>
</dbReference>
<dbReference type="Gene3D" id="3.30.43.10">
    <property type="entry name" value="Uridine Diphospho-n-acetylenolpyruvylglucosamine Reductase, domain 2"/>
    <property type="match status" value="1"/>
</dbReference>
<keyword evidence="5" id="KW-0274">FAD</keyword>
<feature type="domain" description="FAD-binding PCMH-type" evidence="9">
    <location>
        <begin position="74"/>
        <end position="248"/>
    </location>
</feature>
<dbReference type="Proteomes" id="UP001141806">
    <property type="component" value="Unassembled WGS sequence"/>
</dbReference>
<organism evidence="10 11">
    <name type="scientific">Protea cynaroides</name>
    <dbReference type="NCBI Taxonomy" id="273540"/>
    <lineage>
        <taxon>Eukaryota</taxon>
        <taxon>Viridiplantae</taxon>
        <taxon>Streptophyta</taxon>
        <taxon>Embryophyta</taxon>
        <taxon>Tracheophyta</taxon>
        <taxon>Spermatophyta</taxon>
        <taxon>Magnoliopsida</taxon>
        <taxon>Proteales</taxon>
        <taxon>Proteaceae</taxon>
        <taxon>Protea</taxon>
    </lineage>
</organism>
<dbReference type="InterPro" id="IPR036318">
    <property type="entry name" value="FAD-bd_PCMH-like_sf"/>
</dbReference>
<name>A0A9Q0GPM2_9MAGN</name>
<evidence type="ECO:0000256" key="2">
    <source>
        <dbReference type="ARBA" id="ARBA00005466"/>
    </source>
</evidence>
<evidence type="ECO:0000256" key="3">
    <source>
        <dbReference type="ARBA" id="ARBA00022630"/>
    </source>
</evidence>
<evidence type="ECO:0000256" key="7">
    <source>
        <dbReference type="ARBA" id="ARBA00023180"/>
    </source>
</evidence>
<protein>
    <recommendedName>
        <fullName evidence="9">FAD-binding PCMH-type domain-containing protein</fullName>
    </recommendedName>
</protein>
<evidence type="ECO:0000256" key="8">
    <source>
        <dbReference type="SAM" id="SignalP"/>
    </source>
</evidence>
<evidence type="ECO:0000313" key="11">
    <source>
        <dbReference type="Proteomes" id="UP001141806"/>
    </source>
</evidence>
<keyword evidence="6" id="KW-1015">Disulfide bond</keyword>
<keyword evidence="11" id="KW-1185">Reference proteome</keyword>
<dbReference type="AlphaFoldDB" id="A0A9Q0GPM2"/>
<evidence type="ECO:0000256" key="6">
    <source>
        <dbReference type="ARBA" id="ARBA00023157"/>
    </source>
</evidence>
<evidence type="ECO:0000256" key="1">
    <source>
        <dbReference type="ARBA" id="ARBA00001974"/>
    </source>
</evidence>
<dbReference type="Pfam" id="PF01565">
    <property type="entry name" value="FAD_binding_4"/>
    <property type="match status" value="1"/>
</dbReference>
<dbReference type="InterPro" id="IPR016166">
    <property type="entry name" value="FAD-bd_PCMH"/>
</dbReference>
<dbReference type="PROSITE" id="PS51387">
    <property type="entry name" value="FAD_PCMH"/>
    <property type="match status" value="1"/>
</dbReference>
<dbReference type="Gene3D" id="3.40.462.20">
    <property type="match status" value="1"/>
</dbReference>
<dbReference type="GO" id="GO:0016491">
    <property type="term" value="F:oxidoreductase activity"/>
    <property type="evidence" value="ECO:0007669"/>
    <property type="project" value="InterPro"/>
</dbReference>
<accession>A0A9Q0GPM2</accession>